<dbReference type="RefSeq" id="WP_145859815.1">
    <property type="nucleotide sequence ID" value="NZ_RPFW01000007.1"/>
</dbReference>
<dbReference type="EMBL" id="RPFW01000007">
    <property type="protein sequence ID" value="TVZ01340.1"/>
    <property type="molecule type" value="Genomic_DNA"/>
</dbReference>
<reference evidence="1 2" key="1">
    <citation type="submission" date="2018-11" db="EMBL/GenBank/DDBJ databases">
        <title>Trebonia kvetii gen.nov., sp.nov., a novel acidophilic actinobacterium, and proposal of the new actinobacterial family Treboniaceae fam. nov.</title>
        <authorList>
            <person name="Rapoport D."/>
            <person name="Sagova-Mareckova M."/>
            <person name="Sedlacek I."/>
            <person name="Provaznik J."/>
            <person name="Kralova S."/>
            <person name="Pavlinic D."/>
            <person name="Benes V."/>
            <person name="Kopecky J."/>
        </authorList>
    </citation>
    <scope>NUCLEOTIDE SEQUENCE [LARGE SCALE GENOMIC DNA]</scope>
    <source>
        <strain evidence="1 2">15Tr583</strain>
    </source>
</reference>
<protein>
    <recommendedName>
        <fullName evidence="3">EthD domain-containing protein</fullName>
    </recommendedName>
</protein>
<keyword evidence="2" id="KW-1185">Reference proteome</keyword>
<name>A0A6P2BQU6_9ACTN</name>
<evidence type="ECO:0008006" key="3">
    <source>
        <dbReference type="Google" id="ProtNLM"/>
    </source>
</evidence>
<comment type="caution">
    <text evidence="1">The sequence shown here is derived from an EMBL/GenBank/DDBJ whole genome shotgun (WGS) entry which is preliminary data.</text>
</comment>
<proteinExistence type="predicted"/>
<dbReference type="AlphaFoldDB" id="A0A6P2BQU6"/>
<organism evidence="1 2">
    <name type="scientific">Trebonia kvetii</name>
    <dbReference type="NCBI Taxonomy" id="2480626"/>
    <lineage>
        <taxon>Bacteria</taxon>
        <taxon>Bacillati</taxon>
        <taxon>Actinomycetota</taxon>
        <taxon>Actinomycetes</taxon>
        <taxon>Streptosporangiales</taxon>
        <taxon>Treboniaceae</taxon>
        <taxon>Trebonia</taxon>
    </lineage>
</organism>
<sequence>MADDLLFVYSSPGPVDLAEFNDWYDNEHVPNRLALPGFGAVNRYRAVDGMKPEWLATYEVKPGTLDGEDYKALWANASPREKQIMSTLTTLDRRLYTPLSDSWADGYSAESGPAPVVLAVSMSVPPAVAPELDAYYREEHFPLLLAVPGWRHASRYLLTSGTGPKYLSLHELDSQAVFDEPGYKAAVSTPQHKRIVASAIGRERRVFKLHKAFG</sequence>
<evidence type="ECO:0000313" key="2">
    <source>
        <dbReference type="Proteomes" id="UP000460272"/>
    </source>
</evidence>
<gene>
    <name evidence="1" type="ORF">EAS64_34275</name>
</gene>
<dbReference type="Proteomes" id="UP000460272">
    <property type="component" value="Unassembled WGS sequence"/>
</dbReference>
<dbReference type="OrthoDB" id="3481501at2"/>
<accession>A0A6P2BQU6</accession>
<dbReference type="InterPro" id="IPR011008">
    <property type="entry name" value="Dimeric_a/b-barrel"/>
</dbReference>
<dbReference type="SUPFAM" id="SSF54909">
    <property type="entry name" value="Dimeric alpha+beta barrel"/>
    <property type="match status" value="1"/>
</dbReference>
<evidence type="ECO:0000313" key="1">
    <source>
        <dbReference type="EMBL" id="TVZ01340.1"/>
    </source>
</evidence>